<dbReference type="InterPro" id="IPR027417">
    <property type="entry name" value="P-loop_NTPase"/>
</dbReference>
<evidence type="ECO:0000313" key="1">
    <source>
        <dbReference type="EMBL" id="KKL22616.1"/>
    </source>
</evidence>
<organism evidence="1">
    <name type="scientific">marine sediment metagenome</name>
    <dbReference type="NCBI Taxonomy" id="412755"/>
    <lineage>
        <taxon>unclassified sequences</taxon>
        <taxon>metagenomes</taxon>
        <taxon>ecological metagenomes</taxon>
    </lineage>
</organism>
<protein>
    <recommendedName>
        <fullName evidence="2">SF4 helicase domain-containing protein</fullName>
    </recommendedName>
</protein>
<dbReference type="EMBL" id="LAZR01037284">
    <property type="protein sequence ID" value="KKL22616.1"/>
    <property type="molecule type" value="Genomic_DNA"/>
</dbReference>
<dbReference type="AlphaFoldDB" id="A0A0F9DY42"/>
<comment type="caution">
    <text evidence="1">The sequence shown here is derived from an EMBL/GenBank/DDBJ whole genome shotgun (WGS) entry which is preliminary data.</text>
</comment>
<gene>
    <name evidence="1" type="ORF">LCGC14_2433680</name>
</gene>
<dbReference type="Gene3D" id="3.40.50.300">
    <property type="entry name" value="P-loop containing nucleotide triphosphate hydrolases"/>
    <property type="match status" value="1"/>
</dbReference>
<sequence length="339" mass="38177">EYLLNAQGEDVVAGTRTPQPITNAQKTDSSMVSLEGVGKTHVSCDVIARATAGIPWPNTPDIRNPRGDVILYNREEHLAKTIVPRLAAMGADLSRIHLVQTVKSTDAEDSMFELEYNMPELDLLMGRFPKTKLVCFDPITQYVAGNENSNHDIQRALDKLNAFAERYNVAVLILSHFNKKEDARYINRTIGSRAWSAGPRMIWGLEFDPNSEENDVYMSNIKCSIGVKPKGFRFHISGPTGQGKVHWDISRNTRVMGESAEKATKMEECCRWLKEKLIDDAKVPATEIFEDGDDMEFNPIMLKRAKKELDVISIKEGFGKDGVSYWQNPIIQTVSEREI</sequence>
<accession>A0A0F9DY42</accession>
<evidence type="ECO:0008006" key="2">
    <source>
        <dbReference type="Google" id="ProtNLM"/>
    </source>
</evidence>
<name>A0A0F9DY42_9ZZZZ</name>
<dbReference type="Pfam" id="PF13481">
    <property type="entry name" value="AAA_25"/>
    <property type="match status" value="1"/>
</dbReference>
<reference evidence="1" key="1">
    <citation type="journal article" date="2015" name="Nature">
        <title>Complex archaea that bridge the gap between prokaryotes and eukaryotes.</title>
        <authorList>
            <person name="Spang A."/>
            <person name="Saw J.H."/>
            <person name="Jorgensen S.L."/>
            <person name="Zaremba-Niedzwiedzka K."/>
            <person name="Martijn J."/>
            <person name="Lind A.E."/>
            <person name="van Eijk R."/>
            <person name="Schleper C."/>
            <person name="Guy L."/>
            <person name="Ettema T.J."/>
        </authorList>
    </citation>
    <scope>NUCLEOTIDE SEQUENCE</scope>
</reference>
<feature type="non-terminal residue" evidence="1">
    <location>
        <position position="1"/>
    </location>
</feature>
<dbReference type="SUPFAM" id="SSF52540">
    <property type="entry name" value="P-loop containing nucleoside triphosphate hydrolases"/>
    <property type="match status" value="1"/>
</dbReference>
<proteinExistence type="predicted"/>